<evidence type="ECO:0000313" key="1">
    <source>
        <dbReference type="EMBL" id="ONI43892.1"/>
    </source>
</evidence>
<evidence type="ECO:0000313" key="2">
    <source>
        <dbReference type="Proteomes" id="UP000188637"/>
    </source>
</evidence>
<dbReference type="EMBL" id="LJHD01000131">
    <property type="protein sequence ID" value="ONI43892.1"/>
    <property type="molecule type" value="Genomic_DNA"/>
</dbReference>
<reference evidence="1" key="1">
    <citation type="submission" date="2016-08" db="EMBL/GenBank/DDBJ databases">
        <authorList>
            <person name="Ngugi D.K."/>
            <person name="Miyake S."/>
            <person name="Stingl U."/>
        </authorList>
    </citation>
    <scope>NUCLEOTIDE SEQUENCE</scope>
    <source>
        <strain evidence="1">SCG-D08WGA-EpuloA1</strain>
    </source>
</reference>
<keyword evidence="2" id="KW-1185">Reference proteome</keyword>
<sequence length="120" mass="14540">MNQGKLKIYNRILNLTERQSTALHNEDMEELNKLLIRKRRLINDLEKLNSAIKDDIELYREVIDKIKKVDQENNQLYNKVYHETKEQLRLSRLQKNVNNKYTNSYSIIQEEGIFFDKRNL</sequence>
<proteinExistence type="predicted"/>
<name>A0ACC8XHM3_9FIRM</name>
<accession>A0ACC8XHM3</accession>
<gene>
    <name evidence="1" type="ORF">AN640_05975</name>
</gene>
<comment type="caution">
    <text evidence="1">The sequence shown here is derived from an EMBL/GenBank/DDBJ whole genome shotgun (WGS) entry which is preliminary data.</text>
</comment>
<organism evidence="1 2">
    <name type="scientific">Candidatus Epulonipiscium fishelsonii</name>
    <dbReference type="NCBI Taxonomy" id="77094"/>
    <lineage>
        <taxon>Bacteria</taxon>
        <taxon>Bacillati</taxon>
        <taxon>Bacillota</taxon>
        <taxon>Clostridia</taxon>
        <taxon>Lachnospirales</taxon>
        <taxon>Lachnospiraceae</taxon>
        <taxon>Candidatus Epulonipiscium</taxon>
    </lineage>
</organism>
<protein>
    <submittedName>
        <fullName evidence="1">Uncharacterized protein</fullName>
    </submittedName>
</protein>
<dbReference type="Proteomes" id="UP000188637">
    <property type="component" value="Unassembled WGS sequence"/>
</dbReference>